<dbReference type="InterPro" id="IPR001841">
    <property type="entry name" value="Znf_RING"/>
</dbReference>
<evidence type="ECO:0000256" key="1">
    <source>
        <dbReference type="ARBA" id="ARBA00000900"/>
    </source>
</evidence>
<evidence type="ECO:0000256" key="4">
    <source>
        <dbReference type="ARBA" id="ARBA00022692"/>
    </source>
</evidence>
<evidence type="ECO:0000256" key="11">
    <source>
        <dbReference type="SAM" id="MobiDB-lite"/>
    </source>
</evidence>
<feature type="domain" description="RING-type" evidence="14">
    <location>
        <begin position="241"/>
        <end position="283"/>
    </location>
</feature>
<dbReference type="KEGG" id="vde:111252083"/>
<dbReference type="GeneID" id="111252083"/>
<dbReference type="SMART" id="SM00184">
    <property type="entry name" value="RING"/>
    <property type="match status" value="1"/>
</dbReference>
<dbReference type="Gene3D" id="3.50.30.30">
    <property type="match status" value="1"/>
</dbReference>
<feature type="compositionally biased region" description="Basic residues" evidence="11">
    <location>
        <begin position="363"/>
        <end position="375"/>
    </location>
</feature>
<evidence type="ECO:0000313" key="15">
    <source>
        <dbReference type="EnsemblMetazoa" id="XP_022665217"/>
    </source>
</evidence>
<evidence type="ECO:0000256" key="5">
    <source>
        <dbReference type="ARBA" id="ARBA00022723"/>
    </source>
</evidence>
<proteinExistence type="predicted"/>
<evidence type="ECO:0000256" key="10">
    <source>
        <dbReference type="PROSITE-ProRule" id="PRU00175"/>
    </source>
</evidence>
<dbReference type="InterPro" id="IPR013083">
    <property type="entry name" value="Znf_RING/FYVE/PHD"/>
</dbReference>
<feature type="region of interest" description="Disordered" evidence="11">
    <location>
        <begin position="431"/>
        <end position="464"/>
    </location>
</feature>
<dbReference type="InParanoid" id="A0A7M7MI22"/>
<dbReference type="PANTHER" id="PTHR47168:SF1">
    <property type="entry name" value="OS02G0798600 PROTEIN"/>
    <property type="match status" value="1"/>
</dbReference>
<evidence type="ECO:0000256" key="7">
    <source>
        <dbReference type="ARBA" id="ARBA00022833"/>
    </source>
</evidence>
<dbReference type="GO" id="GO:0008270">
    <property type="term" value="F:zinc ion binding"/>
    <property type="evidence" value="ECO:0007669"/>
    <property type="project" value="UniProtKB-KW"/>
</dbReference>
<accession>A0A7M7MI22</accession>
<keyword evidence="4 12" id="KW-0812">Transmembrane</keyword>
<dbReference type="InterPro" id="IPR046450">
    <property type="entry name" value="PA_dom_sf"/>
</dbReference>
<dbReference type="AlphaFoldDB" id="A0A7M7MI22"/>
<keyword evidence="8 12" id="KW-1133">Transmembrane helix</keyword>
<dbReference type="SUPFAM" id="SSF52025">
    <property type="entry name" value="PA domain"/>
    <property type="match status" value="1"/>
</dbReference>
<evidence type="ECO:0000256" key="6">
    <source>
        <dbReference type="ARBA" id="ARBA00022771"/>
    </source>
</evidence>
<evidence type="ECO:0000256" key="13">
    <source>
        <dbReference type="SAM" id="SignalP"/>
    </source>
</evidence>
<reference evidence="15" key="1">
    <citation type="submission" date="2021-01" db="UniProtKB">
        <authorList>
            <consortium name="EnsemblMetazoa"/>
        </authorList>
    </citation>
    <scope>IDENTIFICATION</scope>
</reference>
<sequence length="464" mass="51906">MRGVKDVFGLVALAAAISLPGLPFSEARLEIIPPNSKDKEIRIDELQPITYAMPPDDGAMGKLVVAKPVNACSPIQSVPYPSKDSFSWFVLVRRYDCNFAAKLRNAQRAGYSGVIIYDFEGPDLSFTRMPRPYGYGDTRVYAVLVTKHDGALLAQCTYDKDFYIEWFPASSANLLNYLIPCIVIILFCILLIACLVVVQQCTRWFRERRRNAKYRLARKYLKQLPIKRWAKGEEFKNYEVCSICLDEYQEGDKLRVLPCLHGYHARCIDPWLTKNRRVCPLCKRKIVLPGMPEDSSDDETAPLLGTRQESSGGTFRPSEPSNQTVQIEVHPNVESEPQLSAVGRVMAPGGLYSVNDEVEVLPRPRRNKKRKRLRRPREPLDDITVAGPSGSTDSGALASAPQAVTVRLELTTLAKLIAAAKTLIAKKNRFSTGRGCGRQAKSSGQSVRGRQHNDDVISLFETAR</sequence>
<keyword evidence="5" id="KW-0479">Metal-binding</keyword>
<evidence type="ECO:0000313" key="16">
    <source>
        <dbReference type="Proteomes" id="UP000594260"/>
    </source>
</evidence>
<dbReference type="EnsemblMetazoa" id="XM_022809482">
    <property type="protein sequence ID" value="XP_022665217"/>
    <property type="gene ID" value="LOC111252083"/>
</dbReference>
<dbReference type="GO" id="GO:0016020">
    <property type="term" value="C:membrane"/>
    <property type="evidence" value="ECO:0007669"/>
    <property type="project" value="UniProtKB-SubCell"/>
</dbReference>
<dbReference type="PANTHER" id="PTHR47168">
    <property type="entry name" value="RING ZINC FINGER DOMAIN SUPERFAMILY PROTEIN-RELATED"/>
    <property type="match status" value="1"/>
</dbReference>
<dbReference type="FunFam" id="3.30.40.10:FF:000824">
    <property type="entry name" value="E3 ubiquitin-protein ligase RNF13"/>
    <property type="match status" value="1"/>
</dbReference>
<dbReference type="EC" id="2.3.2.27" evidence="3"/>
<protein>
    <recommendedName>
        <fullName evidence="3">RING-type E3 ubiquitin transferase</fullName>
        <ecNumber evidence="3">2.3.2.27</ecNumber>
    </recommendedName>
</protein>
<comment type="subcellular location">
    <subcellularLocation>
        <location evidence="2">Membrane</location>
        <topology evidence="2">Single-pass membrane protein</topology>
    </subcellularLocation>
</comment>
<comment type="catalytic activity">
    <reaction evidence="1">
        <text>S-ubiquitinyl-[E2 ubiquitin-conjugating enzyme]-L-cysteine + [acceptor protein]-L-lysine = [E2 ubiquitin-conjugating enzyme]-L-cysteine + N(6)-ubiquitinyl-[acceptor protein]-L-lysine.</text>
        <dbReference type="EC" id="2.3.2.27"/>
    </reaction>
</comment>
<dbReference type="RefSeq" id="XP_022665217.1">
    <property type="nucleotide sequence ID" value="XM_022809482.1"/>
</dbReference>
<dbReference type="Gene3D" id="3.30.40.10">
    <property type="entry name" value="Zinc/RING finger domain, C3HC4 (zinc finger)"/>
    <property type="match status" value="1"/>
</dbReference>
<evidence type="ECO:0000256" key="2">
    <source>
        <dbReference type="ARBA" id="ARBA00004167"/>
    </source>
</evidence>
<dbReference type="Pfam" id="PF13639">
    <property type="entry name" value="zf-RING_2"/>
    <property type="match status" value="1"/>
</dbReference>
<keyword evidence="13" id="KW-0732">Signal</keyword>
<evidence type="ECO:0000259" key="14">
    <source>
        <dbReference type="PROSITE" id="PS50089"/>
    </source>
</evidence>
<dbReference type="SUPFAM" id="SSF57850">
    <property type="entry name" value="RING/U-box"/>
    <property type="match status" value="1"/>
</dbReference>
<dbReference type="Proteomes" id="UP000594260">
    <property type="component" value="Unplaced"/>
</dbReference>
<dbReference type="GO" id="GO:0061630">
    <property type="term" value="F:ubiquitin protein ligase activity"/>
    <property type="evidence" value="ECO:0007669"/>
    <property type="project" value="UniProtKB-EC"/>
</dbReference>
<feature type="transmembrane region" description="Helical" evidence="12">
    <location>
        <begin position="177"/>
        <end position="198"/>
    </location>
</feature>
<keyword evidence="16" id="KW-1185">Reference proteome</keyword>
<keyword evidence="6 10" id="KW-0863">Zinc-finger</keyword>
<feature type="chain" id="PRO_5029742380" description="RING-type E3 ubiquitin transferase" evidence="13">
    <location>
        <begin position="28"/>
        <end position="464"/>
    </location>
</feature>
<feature type="region of interest" description="Disordered" evidence="11">
    <location>
        <begin position="362"/>
        <end position="397"/>
    </location>
</feature>
<dbReference type="InterPro" id="IPR051653">
    <property type="entry name" value="E3_ligase_sorting_rcpt"/>
</dbReference>
<keyword evidence="7" id="KW-0862">Zinc</keyword>
<feature type="region of interest" description="Disordered" evidence="11">
    <location>
        <begin position="292"/>
        <end position="324"/>
    </location>
</feature>
<feature type="signal peptide" evidence="13">
    <location>
        <begin position="1"/>
        <end position="27"/>
    </location>
</feature>
<evidence type="ECO:0000256" key="8">
    <source>
        <dbReference type="ARBA" id="ARBA00022989"/>
    </source>
</evidence>
<evidence type="ECO:0000256" key="12">
    <source>
        <dbReference type="SAM" id="Phobius"/>
    </source>
</evidence>
<dbReference type="PROSITE" id="PS50089">
    <property type="entry name" value="ZF_RING_2"/>
    <property type="match status" value="1"/>
</dbReference>
<evidence type="ECO:0000256" key="3">
    <source>
        <dbReference type="ARBA" id="ARBA00012483"/>
    </source>
</evidence>
<feature type="compositionally biased region" description="Polar residues" evidence="11">
    <location>
        <begin position="307"/>
        <end position="324"/>
    </location>
</feature>
<name>A0A7M7MI22_VARDE</name>
<keyword evidence="9 12" id="KW-0472">Membrane</keyword>
<dbReference type="Pfam" id="PF02225">
    <property type="entry name" value="PA"/>
    <property type="match status" value="1"/>
</dbReference>
<organism evidence="15 16">
    <name type="scientific">Varroa destructor</name>
    <name type="common">Honeybee mite</name>
    <dbReference type="NCBI Taxonomy" id="109461"/>
    <lineage>
        <taxon>Eukaryota</taxon>
        <taxon>Metazoa</taxon>
        <taxon>Ecdysozoa</taxon>
        <taxon>Arthropoda</taxon>
        <taxon>Chelicerata</taxon>
        <taxon>Arachnida</taxon>
        <taxon>Acari</taxon>
        <taxon>Parasitiformes</taxon>
        <taxon>Mesostigmata</taxon>
        <taxon>Gamasina</taxon>
        <taxon>Dermanyssoidea</taxon>
        <taxon>Varroidae</taxon>
        <taxon>Varroa</taxon>
    </lineage>
</organism>
<dbReference type="OrthoDB" id="8062037at2759"/>
<evidence type="ECO:0000256" key="9">
    <source>
        <dbReference type="ARBA" id="ARBA00023136"/>
    </source>
</evidence>
<dbReference type="InterPro" id="IPR003137">
    <property type="entry name" value="PA_domain"/>
</dbReference>